<comment type="caution">
    <text evidence="6">The sequence shown here is derived from an EMBL/GenBank/DDBJ whole genome shotgun (WGS) entry which is preliminary data.</text>
</comment>
<dbReference type="InterPro" id="IPR013217">
    <property type="entry name" value="Methyltransf_12"/>
</dbReference>
<proteinExistence type="predicted"/>
<evidence type="ECO:0000256" key="4">
    <source>
        <dbReference type="SAM" id="MobiDB-lite"/>
    </source>
</evidence>
<reference evidence="6 7" key="1">
    <citation type="submission" date="2018-11" db="EMBL/GenBank/DDBJ databases">
        <title>Micromonospora sp. PPF5-17, a new actinomycetes isolated from a hot spring soil.</title>
        <authorList>
            <person name="Thawai C."/>
        </authorList>
    </citation>
    <scope>NUCLEOTIDE SEQUENCE [LARGE SCALE GENOMIC DNA]</scope>
    <source>
        <strain evidence="6 7">PPF5-17</strain>
    </source>
</reference>
<evidence type="ECO:0000313" key="6">
    <source>
        <dbReference type="EMBL" id="RNL98009.1"/>
    </source>
</evidence>
<organism evidence="6 7">
    <name type="scientific">Micromonospora solifontis</name>
    <dbReference type="NCBI Taxonomy" id="2487138"/>
    <lineage>
        <taxon>Bacteria</taxon>
        <taxon>Bacillati</taxon>
        <taxon>Actinomycetota</taxon>
        <taxon>Actinomycetes</taxon>
        <taxon>Micromonosporales</taxon>
        <taxon>Micromonosporaceae</taxon>
        <taxon>Micromonospora</taxon>
    </lineage>
</organism>
<dbReference type="EMBL" id="RJLN01000044">
    <property type="protein sequence ID" value="RNL98009.1"/>
    <property type="molecule type" value="Genomic_DNA"/>
</dbReference>
<evidence type="ECO:0000259" key="5">
    <source>
        <dbReference type="Pfam" id="PF08242"/>
    </source>
</evidence>
<feature type="compositionally biased region" description="Polar residues" evidence="4">
    <location>
        <begin position="104"/>
        <end position="118"/>
    </location>
</feature>
<keyword evidence="1 6" id="KW-0489">Methyltransferase</keyword>
<dbReference type="GO" id="GO:0008168">
    <property type="term" value="F:methyltransferase activity"/>
    <property type="evidence" value="ECO:0007669"/>
    <property type="project" value="UniProtKB-KW"/>
</dbReference>
<keyword evidence="2" id="KW-0808">Transferase</keyword>
<evidence type="ECO:0000256" key="3">
    <source>
        <dbReference type="ARBA" id="ARBA00022691"/>
    </source>
</evidence>
<dbReference type="PANTHER" id="PTHR43712">
    <property type="entry name" value="PUTATIVE (AFU_ORTHOLOGUE AFUA_4G14580)-RELATED"/>
    <property type="match status" value="1"/>
</dbReference>
<protein>
    <submittedName>
        <fullName evidence="6">Methyltransferase domain-containing protein</fullName>
    </submittedName>
</protein>
<keyword evidence="3" id="KW-0949">S-adenosyl-L-methionine</keyword>
<dbReference type="SUPFAM" id="SSF46785">
    <property type="entry name" value="Winged helix' DNA-binding domain"/>
    <property type="match status" value="1"/>
</dbReference>
<accession>A0ABX9WFX8</accession>
<dbReference type="Proteomes" id="UP000280698">
    <property type="component" value="Unassembled WGS sequence"/>
</dbReference>
<name>A0ABX9WFX8_9ACTN</name>
<evidence type="ECO:0000256" key="2">
    <source>
        <dbReference type="ARBA" id="ARBA00022679"/>
    </source>
</evidence>
<dbReference type="Pfam" id="PF08242">
    <property type="entry name" value="Methyltransf_12"/>
    <property type="match status" value="1"/>
</dbReference>
<feature type="domain" description="Methyltransferase type 12" evidence="5">
    <location>
        <begin position="347"/>
        <end position="450"/>
    </location>
</feature>
<dbReference type="GO" id="GO:0032259">
    <property type="term" value="P:methylation"/>
    <property type="evidence" value="ECO:0007669"/>
    <property type="project" value="UniProtKB-KW"/>
</dbReference>
<dbReference type="SUPFAM" id="SSF53335">
    <property type="entry name" value="S-adenosyl-L-methionine-dependent methyltransferases"/>
    <property type="match status" value="1"/>
</dbReference>
<evidence type="ECO:0000313" key="7">
    <source>
        <dbReference type="Proteomes" id="UP000280698"/>
    </source>
</evidence>
<feature type="region of interest" description="Disordered" evidence="4">
    <location>
        <begin position="79"/>
        <end position="171"/>
    </location>
</feature>
<dbReference type="CDD" id="cd02440">
    <property type="entry name" value="AdoMet_MTases"/>
    <property type="match status" value="1"/>
</dbReference>
<gene>
    <name evidence="6" type="ORF">EFE23_16555</name>
</gene>
<dbReference type="InterPro" id="IPR029063">
    <property type="entry name" value="SAM-dependent_MTases_sf"/>
</dbReference>
<feature type="region of interest" description="Disordered" evidence="4">
    <location>
        <begin position="21"/>
        <end position="44"/>
    </location>
</feature>
<dbReference type="PANTHER" id="PTHR43712:SF2">
    <property type="entry name" value="O-METHYLTRANSFERASE CICE"/>
    <property type="match status" value="1"/>
</dbReference>
<keyword evidence="7" id="KW-1185">Reference proteome</keyword>
<dbReference type="InterPro" id="IPR036390">
    <property type="entry name" value="WH_DNA-bd_sf"/>
</dbReference>
<dbReference type="Gene3D" id="3.40.50.150">
    <property type="entry name" value="Vaccinia Virus protein VP39"/>
    <property type="match status" value="1"/>
</dbReference>
<sequence length="524" mass="55203">MLLPSAGGVRSFPSGRPAFAPRIEVGHVDPPAGTGASASADDVPQAVRRPVGAGVSMLAGCRFGHRVGALLATAWTAARGGGPRRGLESSIRRHRAPAVPRPASTNRGTGTRIQQGRQPNVARGDSRGAGEAVASPWSRATPTHIPTGPGAVPGPPAPETLAGRGDNGAAPWRDTPLQKVPWSMTVSPTHEPQEWLSRAAADLAATAALLLIGERLGLVEHLVPGGDVEPDGLAAMTDLPVPAVCRYFEALRAADLVEPAEGRAGRFRVTPALAEIRHRVGYLAWAVFANYEYLANAREFLTDPDTAGARHRRDPAMVLTSSRWMDSLAAHPTMRAAVVDARPSRVVDLGGGCPGLLVSILQALPDAVGIGLEESAELLAAGAREATAAGVADRISMVEAPFGELPADACGNADVITANFVFHDLLPEDEAVVDRSLARARARLRPGGLLVMAEVVPYRDDEADRRFSAIVTYTHLEFMRRRLIGPAEWQAKLRAAGFVGVRTAPLGYPAGQLFLAHAPEGSRR</sequence>
<evidence type="ECO:0000256" key="1">
    <source>
        <dbReference type="ARBA" id="ARBA00022603"/>
    </source>
</evidence>